<evidence type="ECO:0000256" key="4">
    <source>
        <dbReference type="ARBA" id="ARBA00022614"/>
    </source>
</evidence>
<organism evidence="18 19">
    <name type="scientific">Sphagnum jensenii</name>
    <dbReference type="NCBI Taxonomy" id="128206"/>
    <lineage>
        <taxon>Eukaryota</taxon>
        <taxon>Viridiplantae</taxon>
        <taxon>Streptophyta</taxon>
        <taxon>Embryophyta</taxon>
        <taxon>Bryophyta</taxon>
        <taxon>Sphagnophytina</taxon>
        <taxon>Sphagnopsida</taxon>
        <taxon>Sphagnales</taxon>
        <taxon>Sphagnaceae</taxon>
        <taxon>Sphagnum</taxon>
    </lineage>
</organism>
<sequence length="986" mass="107509">MHYSFQDSRMTAAAMDCKRRMGSIRVLKAAVSSQSIALLQLFTALMLYSQSASAQDAAPSTTLYIDCGSTTPSSVDTNTGITWVSDALYITTGVNAAVAADVPNFPELNTLRYFPDSRAKNCYTLPVSANTLYLIKATFFYGAYDNPATATLPTFQMAIDQTIVANVTFENANTGTYKEISYASQANVTFLCLLRDSSQSNPFVSAISLTSLPFYGDTFRADLYPGRQYYLTLNRACFGGKTGDVIRSPEDPYDRFWFFQGTNSTVLQSTAPLEYLTGANGSVLVANDLYGQPPGAALENAVSTSGTLTISLPGILLLQDQSSYTVRLALYFAELSPTPNSRGFFVEAPVYANGSTYAPDNYGINVAYEEWIYFTSNAPTPIVELVPSNNSSTSPTSGPLLNALELLEQIEFTATRTNDADAAAIEEIKSSMNLTEWTGDPCLPYPHAWINCSITSNSASPSILSVNLSGYHLNGTISPSFGNLLSLTNLALDNNELTGPLPTSLNALTNLKTLYLQNNFLTGPLPDWMASLTNISELLVQNNNFTGVIPVGLISKNNSLNFVYKPGNPGLLIQQAGAASPPQPVRKANIGIIVGAIIGGILAFAIIAFVIKRYGRLPTFGIGKNVDLEGYDMGIIAPAFKAYTSAEVVAATQNFQREIGRGGFGRVYYGKLDGQEVAIKVLDIKSSQGPEEFSNEVEILSKVRHRNLVALVGYCNQGNKQMLIYEFMHNGSLHDHLYGDSTANIGEILDWKTRLQIALNASLGLDYLHTGCHPSIIHRDIKSSNILLPSKMEIAKVADFGLSKLTYGEDVTHVDTKVKGTIGYLDPEYFSTGKLSTKSDVFSFGVVLLEMITGRMPMDPTIQHRNYSNTSKWVEANFQAGNINEILDPIIKASNPNPETIWKVLELAMQCIQHEGSQRPAMNEVVQELRIAIDMENGLPLHNHSEFNGMKVKTTMHLSDASNIDLQEVHLVDYKLSSGTSYLYPV</sequence>
<dbReference type="InterPro" id="IPR008271">
    <property type="entry name" value="Ser/Thr_kinase_AS"/>
</dbReference>
<evidence type="ECO:0000313" key="19">
    <source>
        <dbReference type="Proteomes" id="UP001497444"/>
    </source>
</evidence>
<feature type="transmembrane region" description="Helical" evidence="16">
    <location>
        <begin position="590"/>
        <end position="611"/>
    </location>
</feature>
<keyword evidence="11 16" id="KW-1133">Transmembrane helix</keyword>
<feature type="domain" description="Protein kinase" evidence="17">
    <location>
        <begin position="653"/>
        <end position="931"/>
    </location>
</feature>
<evidence type="ECO:0000256" key="2">
    <source>
        <dbReference type="ARBA" id="ARBA00012513"/>
    </source>
</evidence>
<dbReference type="Pfam" id="PF07714">
    <property type="entry name" value="PK_Tyr_Ser-Thr"/>
    <property type="match status" value="1"/>
</dbReference>
<dbReference type="Pfam" id="PF12819">
    <property type="entry name" value="Malectin_like"/>
    <property type="match status" value="1"/>
</dbReference>
<dbReference type="CDD" id="cd14066">
    <property type="entry name" value="STKc_IRAK"/>
    <property type="match status" value="1"/>
</dbReference>
<accession>A0ABP0WE21</accession>
<name>A0ABP0WE21_9BRYO</name>
<proteinExistence type="predicted"/>
<dbReference type="SMART" id="SM00220">
    <property type="entry name" value="S_TKc"/>
    <property type="match status" value="1"/>
</dbReference>
<dbReference type="EMBL" id="OZ020112">
    <property type="protein sequence ID" value="CAK9265101.1"/>
    <property type="molecule type" value="Genomic_DNA"/>
</dbReference>
<dbReference type="Gene3D" id="3.30.200.20">
    <property type="entry name" value="Phosphorylase Kinase, domain 1"/>
    <property type="match status" value="1"/>
</dbReference>
<evidence type="ECO:0000256" key="15">
    <source>
        <dbReference type="PROSITE-ProRule" id="PRU10141"/>
    </source>
</evidence>
<evidence type="ECO:0000256" key="7">
    <source>
        <dbReference type="ARBA" id="ARBA00022737"/>
    </source>
</evidence>
<dbReference type="InterPro" id="IPR032675">
    <property type="entry name" value="LRR_dom_sf"/>
</dbReference>
<comment type="subcellular location">
    <subcellularLocation>
        <location evidence="1">Membrane</location>
        <topology evidence="1">Single-pass membrane protein</topology>
    </subcellularLocation>
</comment>
<dbReference type="InterPro" id="IPR011009">
    <property type="entry name" value="Kinase-like_dom_sf"/>
</dbReference>
<keyword evidence="19" id="KW-1185">Reference proteome</keyword>
<evidence type="ECO:0000256" key="8">
    <source>
        <dbReference type="ARBA" id="ARBA00022741"/>
    </source>
</evidence>
<gene>
    <name evidence="18" type="ORF">CSSPJE1EN1_LOCUS10579</name>
</gene>
<dbReference type="PANTHER" id="PTHR45631">
    <property type="entry name" value="OS07G0107800 PROTEIN-RELATED"/>
    <property type="match status" value="1"/>
</dbReference>
<keyword evidence="9" id="KW-0418">Kinase</keyword>
<dbReference type="SUPFAM" id="SSF52058">
    <property type="entry name" value="L domain-like"/>
    <property type="match status" value="1"/>
</dbReference>
<evidence type="ECO:0000256" key="9">
    <source>
        <dbReference type="ARBA" id="ARBA00022777"/>
    </source>
</evidence>
<dbReference type="InterPro" id="IPR024788">
    <property type="entry name" value="Malectin-like_Carb-bd_dom"/>
</dbReference>
<comment type="catalytic activity">
    <reaction evidence="13">
        <text>L-threonyl-[protein] + ATP = O-phospho-L-threonyl-[protein] + ADP + H(+)</text>
        <dbReference type="Rhea" id="RHEA:46608"/>
        <dbReference type="Rhea" id="RHEA-COMP:11060"/>
        <dbReference type="Rhea" id="RHEA-COMP:11605"/>
        <dbReference type="ChEBI" id="CHEBI:15378"/>
        <dbReference type="ChEBI" id="CHEBI:30013"/>
        <dbReference type="ChEBI" id="CHEBI:30616"/>
        <dbReference type="ChEBI" id="CHEBI:61977"/>
        <dbReference type="ChEBI" id="CHEBI:456216"/>
        <dbReference type="EC" id="2.7.11.1"/>
    </reaction>
</comment>
<dbReference type="PROSITE" id="PS00108">
    <property type="entry name" value="PROTEIN_KINASE_ST"/>
    <property type="match status" value="1"/>
</dbReference>
<keyword evidence="10 15" id="KW-0067">ATP-binding</keyword>
<keyword evidence="3" id="KW-0723">Serine/threonine-protein kinase</keyword>
<dbReference type="InterPro" id="IPR001611">
    <property type="entry name" value="Leu-rich_rpt"/>
</dbReference>
<evidence type="ECO:0000256" key="11">
    <source>
        <dbReference type="ARBA" id="ARBA00022989"/>
    </source>
</evidence>
<keyword evidence="5" id="KW-0808">Transferase</keyword>
<evidence type="ECO:0000256" key="13">
    <source>
        <dbReference type="ARBA" id="ARBA00047899"/>
    </source>
</evidence>
<keyword evidence="4" id="KW-0433">Leucine-rich repeat</keyword>
<feature type="binding site" evidence="15">
    <location>
        <position position="680"/>
    </location>
    <ligand>
        <name>ATP</name>
        <dbReference type="ChEBI" id="CHEBI:30616"/>
    </ligand>
</feature>
<keyword evidence="6 16" id="KW-0812">Transmembrane</keyword>
<evidence type="ECO:0000259" key="17">
    <source>
        <dbReference type="PROSITE" id="PS50011"/>
    </source>
</evidence>
<dbReference type="EC" id="2.7.11.1" evidence="2"/>
<dbReference type="PROSITE" id="PS50011">
    <property type="entry name" value="PROTEIN_KINASE_DOM"/>
    <property type="match status" value="1"/>
</dbReference>
<evidence type="ECO:0000256" key="12">
    <source>
        <dbReference type="ARBA" id="ARBA00023136"/>
    </source>
</evidence>
<evidence type="ECO:0000256" key="16">
    <source>
        <dbReference type="SAM" id="Phobius"/>
    </source>
</evidence>
<dbReference type="PANTHER" id="PTHR45631:SF68">
    <property type="entry name" value="REPEAT FAMILY PROTEIN, PUTATIVE, EXPRESSED-RELATED"/>
    <property type="match status" value="1"/>
</dbReference>
<dbReference type="InterPro" id="IPR000719">
    <property type="entry name" value="Prot_kinase_dom"/>
</dbReference>
<dbReference type="InterPro" id="IPR001245">
    <property type="entry name" value="Ser-Thr/Tyr_kinase_cat_dom"/>
</dbReference>
<dbReference type="Gene3D" id="3.80.10.10">
    <property type="entry name" value="Ribonuclease Inhibitor"/>
    <property type="match status" value="1"/>
</dbReference>
<evidence type="ECO:0000256" key="3">
    <source>
        <dbReference type="ARBA" id="ARBA00022527"/>
    </source>
</evidence>
<keyword evidence="8 15" id="KW-0547">Nucleotide-binding</keyword>
<comment type="catalytic activity">
    <reaction evidence="14">
        <text>L-seryl-[protein] + ATP = O-phospho-L-seryl-[protein] + ADP + H(+)</text>
        <dbReference type="Rhea" id="RHEA:17989"/>
        <dbReference type="Rhea" id="RHEA-COMP:9863"/>
        <dbReference type="Rhea" id="RHEA-COMP:11604"/>
        <dbReference type="ChEBI" id="CHEBI:15378"/>
        <dbReference type="ChEBI" id="CHEBI:29999"/>
        <dbReference type="ChEBI" id="CHEBI:30616"/>
        <dbReference type="ChEBI" id="CHEBI:83421"/>
        <dbReference type="ChEBI" id="CHEBI:456216"/>
        <dbReference type="EC" id="2.7.11.1"/>
    </reaction>
</comment>
<dbReference type="Proteomes" id="UP001497444">
    <property type="component" value="Chromosome 17"/>
</dbReference>
<evidence type="ECO:0000256" key="10">
    <source>
        <dbReference type="ARBA" id="ARBA00022840"/>
    </source>
</evidence>
<protein>
    <recommendedName>
        <fullName evidence="2">non-specific serine/threonine protein kinase</fullName>
        <ecNumber evidence="2">2.7.11.1</ecNumber>
    </recommendedName>
</protein>
<evidence type="ECO:0000313" key="18">
    <source>
        <dbReference type="EMBL" id="CAK9265101.1"/>
    </source>
</evidence>
<dbReference type="PROSITE" id="PS00107">
    <property type="entry name" value="PROTEIN_KINASE_ATP"/>
    <property type="match status" value="1"/>
</dbReference>
<reference evidence="18" key="1">
    <citation type="submission" date="2024-02" db="EMBL/GenBank/DDBJ databases">
        <authorList>
            <consortium name="ELIXIR-Norway"/>
            <consortium name="Elixir Norway"/>
        </authorList>
    </citation>
    <scope>NUCLEOTIDE SEQUENCE</scope>
</reference>
<dbReference type="Gene3D" id="1.10.510.10">
    <property type="entry name" value="Transferase(Phosphotransferase) domain 1"/>
    <property type="match status" value="1"/>
</dbReference>
<evidence type="ECO:0000256" key="6">
    <source>
        <dbReference type="ARBA" id="ARBA00022692"/>
    </source>
</evidence>
<dbReference type="Pfam" id="PF13855">
    <property type="entry name" value="LRR_8"/>
    <property type="match status" value="1"/>
</dbReference>
<dbReference type="InterPro" id="IPR017441">
    <property type="entry name" value="Protein_kinase_ATP_BS"/>
</dbReference>
<evidence type="ECO:0000256" key="5">
    <source>
        <dbReference type="ARBA" id="ARBA00022679"/>
    </source>
</evidence>
<dbReference type="SUPFAM" id="SSF56112">
    <property type="entry name" value="Protein kinase-like (PK-like)"/>
    <property type="match status" value="1"/>
</dbReference>
<evidence type="ECO:0000256" key="14">
    <source>
        <dbReference type="ARBA" id="ARBA00048679"/>
    </source>
</evidence>
<keyword evidence="7" id="KW-0677">Repeat</keyword>
<evidence type="ECO:0000256" key="1">
    <source>
        <dbReference type="ARBA" id="ARBA00004167"/>
    </source>
</evidence>
<keyword evidence="12 16" id="KW-0472">Membrane</keyword>